<dbReference type="STRING" id="84029.CROST_25300"/>
<protein>
    <submittedName>
        <fullName evidence="1">Uncharacterized protein</fullName>
    </submittedName>
</protein>
<dbReference type="Proteomes" id="UP000190951">
    <property type="component" value="Chromosome"/>
</dbReference>
<reference evidence="1 2" key="1">
    <citation type="submission" date="2022-04" db="EMBL/GenBank/DDBJ databases">
        <title>Genome sequence of C. roseum typestrain.</title>
        <authorList>
            <person name="Poehlein A."/>
            <person name="Schoch T."/>
            <person name="Duerre P."/>
            <person name="Daniel R."/>
        </authorList>
    </citation>
    <scope>NUCLEOTIDE SEQUENCE [LARGE SCALE GENOMIC DNA]</scope>
    <source>
        <strain evidence="1 2">DSM 7320</strain>
    </source>
</reference>
<name>A0A1S8M8C0_9CLOT</name>
<dbReference type="RefSeq" id="WP_077834028.1">
    <property type="nucleotide sequence ID" value="NZ_CP096983.1"/>
</dbReference>
<evidence type="ECO:0000313" key="1">
    <source>
        <dbReference type="EMBL" id="URZ11738.1"/>
    </source>
</evidence>
<dbReference type="PROSITE" id="PS51257">
    <property type="entry name" value="PROKAR_LIPOPROTEIN"/>
    <property type="match status" value="1"/>
</dbReference>
<proteinExistence type="predicted"/>
<evidence type="ECO:0000313" key="2">
    <source>
        <dbReference type="Proteomes" id="UP000190951"/>
    </source>
</evidence>
<keyword evidence="2" id="KW-1185">Reference proteome</keyword>
<dbReference type="KEGG" id="crw:CROST_024550"/>
<sequence>MNLLKKKTLKKLLAFACVSSILVTFFTGCSSKKAETKVNTTLLSKSEFEKMYPTNSGGYVGRKANFYAKVSNDPKSGDGGVYIQCEAENSLNMNTLVKVKSSNLDIKKDDVIHVVGHVIKSSGDDKSSDSMDGTPTIKATKVEKTDYATAFDPAVKTIQMNQDQNQNGFVITVQKVEVSKNVTRVYLGLSNTSNNTVSINTFESKLIQGSNQIDISEEQSMNYPQIQTQLMQGIKSQGVLVFKNVNLGGDNVKFTITASSQDYNVQFQPYQFDISLK</sequence>
<gene>
    <name evidence="1" type="ORF">CROST_024550</name>
</gene>
<dbReference type="AlphaFoldDB" id="A0A1S8M8C0"/>
<organism evidence="1 2">
    <name type="scientific">Clostridium felsineum</name>
    <dbReference type="NCBI Taxonomy" id="36839"/>
    <lineage>
        <taxon>Bacteria</taxon>
        <taxon>Bacillati</taxon>
        <taxon>Bacillota</taxon>
        <taxon>Clostridia</taxon>
        <taxon>Eubacteriales</taxon>
        <taxon>Clostridiaceae</taxon>
        <taxon>Clostridium</taxon>
    </lineage>
</organism>
<accession>A0A1S8M8C0</accession>
<dbReference type="EMBL" id="CP096983">
    <property type="protein sequence ID" value="URZ11738.1"/>
    <property type="molecule type" value="Genomic_DNA"/>
</dbReference>